<evidence type="ECO:0000313" key="2">
    <source>
        <dbReference type="EMBL" id="TFK16721.1"/>
    </source>
</evidence>
<dbReference type="OrthoDB" id="3063088at2759"/>
<organism evidence="2 3">
    <name type="scientific">Coprinopsis marcescibilis</name>
    <name type="common">Agaric fungus</name>
    <name type="synonym">Psathyrella marcescibilis</name>
    <dbReference type="NCBI Taxonomy" id="230819"/>
    <lineage>
        <taxon>Eukaryota</taxon>
        <taxon>Fungi</taxon>
        <taxon>Dikarya</taxon>
        <taxon>Basidiomycota</taxon>
        <taxon>Agaricomycotina</taxon>
        <taxon>Agaricomycetes</taxon>
        <taxon>Agaricomycetidae</taxon>
        <taxon>Agaricales</taxon>
        <taxon>Agaricineae</taxon>
        <taxon>Psathyrellaceae</taxon>
        <taxon>Coprinopsis</taxon>
    </lineage>
</organism>
<reference evidence="2 3" key="1">
    <citation type="journal article" date="2019" name="Nat. Ecol. Evol.">
        <title>Megaphylogeny resolves global patterns of mushroom evolution.</title>
        <authorList>
            <person name="Varga T."/>
            <person name="Krizsan K."/>
            <person name="Foldi C."/>
            <person name="Dima B."/>
            <person name="Sanchez-Garcia M."/>
            <person name="Sanchez-Ramirez S."/>
            <person name="Szollosi G.J."/>
            <person name="Szarkandi J.G."/>
            <person name="Papp V."/>
            <person name="Albert L."/>
            <person name="Andreopoulos W."/>
            <person name="Angelini C."/>
            <person name="Antonin V."/>
            <person name="Barry K.W."/>
            <person name="Bougher N.L."/>
            <person name="Buchanan P."/>
            <person name="Buyck B."/>
            <person name="Bense V."/>
            <person name="Catcheside P."/>
            <person name="Chovatia M."/>
            <person name="Cooper J."/>
            <person name="Damon W."/>
            <person name="Desjardin D."/>
            <person name="Finy P."/>
            <person name="Geml J."/>
            <person name="Haridas S."/>
            <person name="Hughes K."/>
            <person name="Justo A."/>
            <person name="Karasinski D."/>
            <person name="Kautmanova I."/>
            <person name="Kiss B."/>
            <person name="Kocsube S."/>
            <person name="Kotiranta H."/>
            <person name="LaButti K.M."/>
            <person name="Lechner B.E."/>
            <person name="Liimatainen K."/>
            <person name="Lipzen A."/>
            <person name="Lukacs Z."/>
            <person name="Mihaltcheva S."/>
            <person name="Morgado L.N."/>
            <person name="Niskanen T."/>
            <person name="Noordeloos M.E."/>
            <person name="Ohm R.A."/>
            <person name="Ortiz-Santana B."/>
            <person name="Ovrebo C."/>
            <person name="Racz N."/>
            <person name="Riley R."/>
            <person name="Savchenko A."/>
            <person name="Shiryaev A."/>
            <person name="Soop K."/>
            <person name="Spirin V."/>
            <person name="Szebenyi C."/>
            <person name="Tomsovsky M."/>
            <person name="Tulloss R.E."/>
            <person name="Uehling J."/>
            <person name="Grigoriev I.V."/>
            <person name="Vagvolgyi C."/>
            <person name="Papp T."/>
            <person name="Martin F.M."/>
            <person name="Miettinen O."/>
            <person name="Hibbett D.S."/>
            <person name="Nagy L.G."/>
        </authorList>
    </citation>
    <scope>NUCLEOTIDE SEQUENCE [LARGE SCALE GENOMIC DNA]</scope>
    <source>
        <strain evidence="2 3">CBS 121175</strain>
    </source>
</reference>
<feature type="compositionally biased region" description="Pro residues" evidence="1">
    <location>
        <begin position="166"/>
        <end position="175"/>
    </location>
</feature>
<proteinExistence type="predicted"/>
<accession>A0A5C3K9U9</accession>
<feature type="region of interest" description="Disordered" evidence="1">
    <location>
        <begin position="220"/>
        <end position="241"/>
    </location>
</feature>
<protein>
    <submittedName>
        <fullName evidence="2">Uncharacterized protein</fullName>
    </submittedName>
</protein>
<dbReference type="EMBL" id="ML210660">
    <property type="protein sequence ID" value="TFK16721.1"/>
    <property type="molecule type" value="Genomic_DNA"/>
</dbReference>
<name>A0A5C3K9U9_COPMA</name>
<evidence type="ECO:0000256" key="1">
    <source>
        <dbReference type="SAM" id="MobiDB-lite"/>
    </source>
</evidence>
<sequence length="435" mass="47045">MRDVTPSVSGQPRPTLLSLTLEPETVEEDFKAATLALESVTSLLRMCNEYPDNYPLRDPLLIREALKDFAAALDLPAWQRVHCQSRASVSEDEDDTIRIPVAPRPTFAPRGPSPPRQSTLPCSSPPERDWMEEDNTTDAPPRPKEGQLSHPVSRPQPKKPVVPFQRPTPGPPPPVNRATRPLPQSSSYALAVRKAPAGPSLANLAKAAPNLTAKRLLEVQREAEGPSKKKKKTTSTLSFMSQGPSRKQVLVMFEGKAVPTGFPVNILMAGCNVALTRANGTTRVLASQLAYDGLSLSTTLVANPKDINIIHAKVLEVCPTSHKDKTWVGLPMSTSYLKVLNVPFYKNIADGTLATADDIANALKASPLAQNIYFTGQPRLVRNSKCSTTCTAYFNIWDSLAGTKAKTLIGRLVSMGGKTCQIQAAKANLGAALCQ</sequence>
<keyword evidence="3" id="KW-1185">Reference proteome</keyword>
<dbReference type="AlphaFoldDB" id="A0A5C3K9U9"/>
<dbReference type="Proteomes" id="UP000307440">
    <property type="component" value="Unassembled WGS sequence"/>
</dbReference>
<evidence type="ECO:0000313" key="3">
    <source>
        <dbReference type="Proteomes" id="UP000307440"/>
    </source>
</evidence>
<feature type="region of interest" description="Disordered" evidence="1">
    <location>
        <begin position="86"/>
        <end position="182"/>
    </location>
</feature>
<gene>
    <name evidence="2" type="ORF">FA15DRAFT_711473</name>
</gene>
<dbReference type="STRING" id="230819.A0A5C3K9U9"/>